<dbReference type="Proteomes" id="UP000006103">
    <property type="component" value="Plasmid PBr_lp28-3"/>
</dbReference>
<accession>B8F1G9</accession>
<dbReference type="EMBL" id="CP001307">
    <property type="protein sequence ID" value="ACL34750.1"/>
    <property type="molecule type" value="Genomic_DNA"/>
</dbReference>
<keyword evidence="2" id="KW-1185">Reference proteome</keyword>
<dbReference type="AlphaFoldDB" id="B8F1G9"/>
<proteinExistence type="predicted"/>
<protein>
    <submittedName>
        <fullName evidence="1">Uncharacterized protein</fullName>
    </submittedName>
</protein>
<keyword evidence="1" id="KW-0614">Plasmid</keyword>
<organism evidence="1 2">
    <name type="scientific">Borreliella garinii PBr</name>
    <dbReference type="NCBI Taxonomy" id="498743"/>
    <lineage>
        <taxon>Bacteria</taxon>
        <taxon>Pseudomonadati</taxon>
        <taxon>Spirochaetota</taxon>
        <taxon>Spirochaetia</taxon>
        <taxon>Spirochaetales</taxon>
        <taxon>Borreliaceae</taxon>
        <taxon>Borreliella</taxon>
    </lineage>
</organism>
<evidence type="ECO:0000313" key="1">
    <source>
        <dbReference type="EMBL" id="ACL34750.1"/>
    </source>
</evidence>
<sequence length="46" mass="5667">MYFRFFTKNFSKKLIKTVFTIHSYIYDSHKLNVYINKLYKCNGTCF</sequence>
<geneLocation type="plasmid" evidence="1 2">
    <name>PBr_lp28-3</name>
</geneLocation>
<gene>
    <name evidence="1" type="ORF">BGAPBR_H0017</name>
</gene>
<evidence type="ECO:0000313" key="2">
    <source>
        <dbReference type="Proteomes" id="UP000006103"/>
    </source>
</evidence>
<reference evidence="1 2" key="1">
    <citation type="journal article" date="2011" name="J. Bacteriol.">
        <title>Whole-genome sequences of two Borrelia afzelii and two Borrelia garinii Lyme disease agent isolates.</title>
        <authorList>
            <person name="Casjens S.R."/>
            <person name="Mongodin E.F."/>
            <person name="Qiu W.-G."/>
            <person name="Dunn J.J."/>
            <person name="Luft B.J."/>
            <person name="Fraser-Liggett C.M."/>
            <person name="Schutzer S.E."/>
        </authorList>
    </citation>
    <scope>NUCLEOTIDE SEQUENCE [LARGE SCALE GENOMIC DNA]</scope>
    <source>
        <strain evidence="1 2">PBr</strain>
    </source>
</reference>
<name>B8F1G9_BORGR</name>